<proteinExistence type="predicted"/>
<dbReference type="AlphaFoldDB" id="A0A2U3QDM4"/>
<dbReference type="PROSITE" id="PS51186">
    <property type="entry name" value="GNAT"/>
    <property type="match status" value="1"/>
</dbReference>
<evidence type="ECO:0000313" key="2">
    <source>
        <dbReference type="EMBL" id="SPP99528.1"/>
    </source>
</evidence>
<dbReference type="SUPFAM" id="SSF55729">
    <property type="entry name" value="Acyl-CoA N-acyltransferases (Nat)"/>
    <property type="match status" value="1"/>
</dbReference>
<organism evidence="2 3">
    <name type="scientific">Candidatus Sulfobium mesophilum</name>
    <dbReference type="NCBI Taxonomy" id="2016548"/>
    <lineage>
        <taxon>Bacteria</taxon>
        <taxon>Pseudomonadati</taxon>
        <taxon>Nitrospirota</taxon>
        <taxon>Nitrospiria</taxon>
        <taxon>Nitrospirales</taxon>
        <taxon>Nitrospiraceae</taxon>
        <taxon>Candidatus Sulfobium</taxon>
    </lineage>
</organism>
<evidence type="ECO:0000313" key="3">
    <source>
        <dbReference type="Proteomes" id="UP000245125"/>
    </source>
</evidence>
<protein>
    <recommendedName>
        <fullName evidence="1">N-acetyltransferase domain-containing protein</fullName>
    </recommendedName>
</protein>
<dbReference type="Gene3D" id="3.40.630.30">
    <property type="match status" value="1"/>
</dbReference>
<evidence type="ECO:0000259" key="1">
    <source>
        <dbReference type="PROSITE" id="PS51186"/>
    </source>
</evidence>
<dbReference type="Pfam" id="PF00583">
    <property type="entry name" value="Acetyltransf_1"/>
    <property type="match status" value="1"/>
</dbReference>
<dbReference type="InterPro" id="IPR000182">
    <property type="entry name" value="GNAT_dom"/>
</dbReference>
<dbReference type="GO" id="GO:0016747">
    <property type="term" value="F:acyltransferase activity, transferring groups other than amino-acyl groups"/>
    <property type="evidence" value="ECO:0007669"/>
    <property type="project" value="InterPro"/>
</dbReference>
<accession>A0A2U3QDM4</accession>
<dbReference type="InterPro" id="IPR016181">
    <property type="entry name" value="Acyl_CoA_acyltransferase"/>
</dbReference>
<gene>
    <name evidence="2" type="ORF">NBG4_10062</name>
</gene>
<dbReference type="EMBL" id="OUUY01000001">
    <property type="protein sequence ID" value="SPP99528.1"/>
    <property type="molecule type" value="Genomic_DNA"/>
</dbReference>
<feature type="domain" description="N-acetyltransferase" evidence="1">
    <location>
        <begin position="59"/>
        <end position="212"/>
    </location>
</feature>
<sequence length="216" mass="24874">MIDRLLISVSRKQAQLGVRKAATFFARRLWDMLFHSRELFFAIDLSDHTLPSGSGNGSVEVREKRSLSDLTEKEQEALRSHGGSELLSIFEKRLAGGHRLLLTYVDGEVAGAAWIYTGGSGRFLMIPLSQKEFFIVAVFIIDRFRGKGISLPSLILLLEKMKKESFRRGFICTKEWNFYRRSIEKAGFKLLGKVRKVRFFGRDIFIWSHEKGFEFE</sequence>
<name>A0A2U3QDM4_9BACT</name>
<keyword evidence="3" id="KW-1185">Reference proteome</keyword>
<reference evidence="3" key="1">
    <citation type="submission" date="2018-03" db="EMBL/GenBank/DDBJ databases">
        <authorList>
            <person name="Zecchin S."/>
        </authorList>
    </citation>
    <scope>NUCLEOTIDE SEQUENCE [LARGE SCALE GENOMIC DNA]</scope>
</reference>
<dbReference type="Proteomes" id="UP000245125">
    <property type="component" value="Unassembled WGS sequence"/>
</dbReference>